<keyword evidence="13" id="KW-1185">Reference proteome</keyword>
<sequence>MSVEISLVSELSFLRRLQVYFYFFLPWRELSRLWGAIQSRVLPAWLRGPIVRLYCWLFGANLKEALVSDPSQYTCIQDFFTRQLRPNARSLDPVHRIVSPADGTVVHFGRVTNSQLEQVKGVTYSLERFLGRSNNNWGLAKGYEEEVGIDDYQNMILEHPDVNSLFHITIYLAPGDYHRFHSPADWEVLHRRHFPGALVTVNPWILSCVNNVFNLNERVVLSGRWSEGFFSMSPVGATNVGSIKIYFDTALYTNNPAENHVNGDFFDHIFLDHLGRGVELHKGDQYGEFNLGSTIVLVFEAPKSFVFNVHHGQKIRVGQSVGCFNPRHKCGVEMEKGTQGSSKAALNAYAF</sequence>
<proteinExistence type="predicted"/>
<keyword evidence="10" id="KW-0670">Pyruvate</keyword>
<keyword evidence="7" id="KW-0594">Phospholipid biosynthesis</keyword>
<evidence type="ECO:0000256" key="11">
    <source>
        <dbReference type="ARBA" id="ARBA00024326"/>
    </source>
</evidence>
<keyword evidence="6" id="KW-0443">Lipid metabolism</keyword>
<evidence type="ECO:0000256" key="9">
    <source>
        <dbReference type="ARBA" id="ARBA00023264"/>
    </source>
</evidence>
<dbReference type="NCBIfam" id="TIGR00163">
    <property type="entry name" value="PS_decarb"/>
    <property type="match status" value="1"/>
</dbReference>
<evidence type="ECO:0000256" key="3">
    <source>
        <dbReference type="ARBA" id="ARBA00012243"/>
    </source>
</evidence>
<dbReference type="GO" id="GO:0005739">
    <property type="term" value="C:mitochondrion"/>
    <property type="evidence" value="ECO:0007669"/>
    <property type="project" value="TreeGrafter"/>
</dbReference>
<dbReference type="UniPathway" id="UPA00558"/>
<keyword evidence="9" id="KW-1208">Phospholipid metabolism</keyword>
<evidence type="ECO:0000256" key="1">
    <source>
        <dbReference type="ARBA" id="ARBA00001928"/>
    </source>
</evidence>
<evidence type="ECO:0000256" key="8">
    <source>
        <dbReference type="ARBA" id="ARBA00023239"/>
    </source>
</evidence>
<evidence type="ECO:0000313" key="14">
    <source>
        <dbReference type="RefSeq" id="XP_019647334.1"/>
    </source>
</evidence>
<evidence type="ECO:0000256" key="4">
    <source>
        <dbReference type="ARBA" id="ARBA00022516"/>
    </source>
</evidence>
<dbReference type="InterPro" id="IPR033177">
    <property type="entry name" value="PSD-B"/>
</dbReference>
<protein>
    <recommendedName>
        <fullName evidence="3">phosphatidylserine decarboxylase</fullName>
        <ecNumber evidence="3">4.1.1.65</ecNumber>
    </recommendedName>
</protein>
<evidence type="ECO:0000256" key="6">
    <source>
        <dbReference type="ARBA" id="ARBA00023098"/>
    </source>
</evidence>
<keyword evidence="8" id="KW-0456">Lyase</keyword>
<keyword evidence="5" id="KW-0210">Decarboxylase</keyword>
<dbReference type="GeneID" id="109487722"/>
<dbReference type="KEGG" id="bbel:109487722"/>
<accession>A0A6P5AMB3</accession>
<gene>
    <name evidence="14" type="primary">LOC109487722</name>
</gene>
<evidence type="ECO:0000256" key="10">
    <source>
        <dbReference type="ARBA" id="ARBA00023317"/>
    </source>
</evidence>
<dbReference type="RefSeq" id="XP_019647334.1">
    <property type="nucleotide sequence ID" value="XM_019791775.1"/>
</dbReference>
<evidence type="ECO:0000256" key="12">
    <source>
        <dbReference type="ARBA" id="ARBA00045136"/>
    </source>
</evidence>
<evidence type="ECO:0000256" key="2">
    <source>
        <dbReference type="ARBA" id="ARBA00005189"/>
    </source>
</evidence>
<evidence type="ECO:0000256" key="7">
    <source>
        <dbReference type="ARBA" id="ARBA00023209"/>
    </source>
</evidence>
<dbReference type="OrthoDB" id="4330at2759"/>
<organism evidence="13 14">
    <name type="scientific">Branchiostoma belcheri</name>
    <name type="common">Amphioxus</name>
    <dbReference type="NCBI Taxonomy" id="7741"/>
    <lineage>
        <taxon>Eukaryota</taxon>
        <taxon>Metazoa</taxon>
        <taxon>Chordata</taxon>
        <taxon>Cephalochordata</taxon>
        <taxon>Leptocardii</taxon>
        <taxon>Amphioxiformes</taxon>
        <taxon>Branchiostomatidae</taxon>
        <taxon>Branchiostoma</taxon>
    </lineage>
</organism>
<dbReference type="PANTHER" id="PTHR10067">
    <property type="entry name" value="PHOSPHATIDYLSERINE DECARBOXYLASE"/>
    <property type="match status" value="1"/>
</dbReference>
<dbReference type="Pfam" id="PF02666">
    <property type="entry name" value="PS_Dcarbxylase"/>
    <property type="match status" value="1"/>
</dbReference>
<comment type="cofactor">
    <cofactor evidence="1">
        <name>pyruvate</name>
        <dbReference type="ChEBI" id="CHEBI:15361"/>
    </cofactor>
</comment>
<comment type="function">
    <text evidence="12">Catalyzes the formation of phosphatidylethanolamine (PtdEtn) from phosphatidylserine (PtdSer). Plays a central role in phospholipid metabolism and in the interorganelle trafficking of phosphatidylserine. May be involved in lipid droplet biogenesis at the endoplasmic reticulum membrane.</text>
</comment>
<dbReference type="InterPro" id="IPR003817">
    <property type="entry name" value="PS_Dcarbxylase"/>
</dbReference>
<dbReference type="AlphaFoldDB" id="A0A6P5AMB3"/>
<dbReference type="Proteomes" id="UP000515135">
    <property type="component" value="Unplaced"/>
</dbReference>
<reference evidence="14" key="1">
    <citation type="submission" date="2025-08" db="UniProtKB">
        <authorList>
            <consortium name="RefSeq"/>
        </authorList>
    </citation>
    <scope>IDENTIFICATION</scope>
    <source>
        <tissue evidence="14">Gonad</tissue>
    </source>
</reference>
<keyword evidence="4" id="KW-0444">Lipid biosynthesis</keyword>
<dbReference type="PANTHER" id="PTHR10067:SF6">
    <property type="entry name" value="PHOSPHATIDYLSERINE DECARBOXYLASE PROENZYME, MITOCHONDRIAL"/>
    <property type="match status" value="1"/>
</dbReference>
<name>A0A6P5AMB3_BRABE</name>
<evidence type="ECO:0000313" key="13">
    <source>
        <dbReference type="Proteomes" id="UP000515135"/>
    </source>
</evidence>
<comment type="pathway">
    <text evidence="2">Lipid metabolism.</text>
</comment>
<comment type="pathway">
    <text evidence="11">Phospholipid metabolism; phosphatidylethanolamine biosynthesis.</text>
</comment>
<dbReference type="GO" id="GO:0006646">
    <property type="term" value="P:phosphatidylethanolamine biosynthetic process"/>
    <property type="evidence" value="ECO:0007669"/>
    <property type="project" value="UniProtKB-UniPathway"/>
</dbReference>
<evidence type="ECO:0000256" key="5">
    <source>
        <dbReference type="ARBA" id="ARBA00022793"/>
    </source>
</evidence>
<dbReference type="GO" id="GO:0004609">
    <property type="term" value="F:phosphatidylserine decarboxylase activity"/>
    <property type="evidence" value="ECO:0007669"/>
    <property type="project" value="UniProtKB-EC"/>
</dbReference>
<dbReference type="EC" id="4.1.1.65" evidence="3"/>